<feature type="region of interest" description="Disordered" evidence="3">
    <location>
        <begin position="131"/>
        <end position="191"/>
    </location>
</feature>
<protein>
    <recommendedName>
        <fullName evidence="5">SH3 domain-containing protein</fullName>
    </recommendedName>
</protein>
<evidence type="ECO:0000256" key="2">
    <source>
        <dbReference type="PROSITE-ProRule" id="PRU00192"/>
    </source>
</evidence>
<feature type="domain" description="SH3" evidence="5">
    <location>
        <begin position="193"/>
        <end position="254"/>
    </location>
</feature>
<dbReference type="InterPro" id="IPR036028">
    <property type="entry name" value="SH3-like_dom_sf"/>
</dbReference>
<evidence type="ECO:0000259" key="5">
    <source>
        <dbReference type="PROSITE" id="PS50002"/>
    </source>
</evidence>
<keyword evidence="4" id="KW-0472">Membrane</keyword>
<accession>A0AAV5ACJ8</accession>
<dbReference type="EMBL" id="BPWL01000007">
    <property type="protein sequence ID" value="GJJ12374.1"/>
    <property type="molecule type" value="Genomic_DNA"/>
</dbReference>
<keyword evidence="4" id="KW-0812">Transmembrane</keyword>
<feature type="compositionally biased region" description="Polar residues" evidence="3">
    <location>
        <begin position="159"/>
        <end position="191"/>
    </location>
</feature>
<dbReference type="Gene3D" id="2.30.30.40">
    <property type="entry name" value="SH3 Domains"/>
    <property type="match status" value="1"/>
</dbReference>
<feature type="transmembrane region" description="Helical" evidence="4">
    <location>
        <begin position="44"/>
        <end position="66"/>
    </location>
</feature>
<name>A0AAV5ACJ8_9AGAM</name>
<proteinExistence type="predicted"/>
<dbReference type="SUPFAM" id="SSF50044">
    <property type="entry name" value="SH3-domain"/>
    <property type="match status" value="1"/>
</dbReference>
<evidence type="ECO:0000313" key="6">
    <source>
        <dbReference type="EMBL" id="GJJ12374.1"/>
    </source>
</evidence>
<dbReference type="SMART" id="SM00326">
    <property type="entry name" value="SH3"/>
    <property type="match status" value="1"/>
</dbReference>
<evidence type="ECO:0000256" key="3">
    <source>
        <dbReference type="SAM" id="MobiDB-lite"/>
    </source>
</evidence>
<sequence length="279" mass="30229">MVPPIVFPAHSSSREGLNVIMARDSPPDTTTNQGSHPTLTTGKIAAMVVPIVLLLTGIIIGAIYAYRRRSQKVNILHEAQRPTTFSEKGNINFSTSNSQNTFIVALPTAKTTGQDITIGLGNDKPRVLYVAPGEDPSSAPLKKGSEIPPNLPTLKIDTSHLSSSPQGQTYSPSPSPRTAASKSPTALSDTTGKPYRMVIVDSTFPTSLPDELQIRPGEHLYLIEEYEDEWCLVQRVASKERGVVPRLCILEKERTPSAKIRNVFRFSAQAIAASKASRG</sequence>
<dbReference type="InterPro" id="IPR001452">
    <property type="entry name" value="SH3_domain"/>
</dbReference>
<keyword evidence="1 2" id="KW-0728">SH3 domain</keyword>
<keyword evidence="4" id="KW-1133">Transmembrane helix</keyword>
<reference evidence="6" key="1">
    <citation type="submission" date="2021-10" db="EMBL/GenBank/DDBJ databases">
        <title>De novo Genome Assembly of Clathrus columnatus (Basidiomycota, Fungi) Using Illumina and Nanopore Sequence Data.</title>
        <authorList>
            <person name="Ogiso-Tanaka E."/>
            <person name="Itagaki H."/>
            <person name="Hosoya T."/>
            <person name="Hosaka K."/>
        </authorList>
    </citation>
    <scope>NUCLEOTIDE SEQUENCE</scope>
    <source>
        <strain evidence="6">MO-923</strain>
    </source>
</reference>
<dbReference type="Pfam" id="PF14604">
    <property type="entry name" value="SH3_9"/>
    <property type="match status" value="1"/>
</dbReference>
<evidence type="ECO:0000313" key="7">
    <source>
        <dbReference type="Proteomes" id="UP001050691"/>
    </source>
</evidence>
<evidence type="ECO:0000256" key="1">
    <source>
        <dbReference type="ARBA" id="ARBA00022443"/>
    </source>
</evidence>
<dbReference type="Proteomes" id="UP001050691">
    <property type="component" value="Unassembled WGS sequence"/>
</dbReference>
<gene>
    <name evidence="6" type="ORF">Clacol_006615</name>
</gene>
<dbReference type="PROSITE" id="PS50002">
    <property type="entry name" value="SH3"/>
    <property type="match status" value="1"/>
</dbReference>
<evidence type="ECO:0000256" key="4">
    <source>
        <dbReference type="SAM" id="Phobius"/>
    </source>
</evidence>
<keyword evidence="7" id="KW-1185">Reference proteome</keyword>
<organism evidence="6 7">
    <name type="scientific">Clathrus columnatus</name>
    <dbReference type="NCBI Taxonomy" id="1419009"/>
    <lineage>
        <taxon>Eukaryota</taxon>
        <taxon>Fungi</taxon>
        <taxon>Dikarya</taxon>
        <taxon>Basidiomycota</taxon>
        <taxon>Agaricomycotina</taxon>
        <taxon>Agaricomycetes</taxon>
        <taxon>Phallomycetidae</taxon>
        <taxon>Phallales</taxon>
        <taxon>Clathraceae</taxon>
        <taxon>Clathrus</taxon>
    </lineage>
</organism>
<comment type="caution">
    <text evidence="6">The sequence shown here is derived from an EMBL/GenBank/DDBJ whole genome shotgun (WGS) entry which is preliminary data.</text>
</comment>
<dbReference type="AlphaFoldDB" id="A0AAV5ACJ8"/>